<reference evidence="3 4" key="1">
    <citation type="submission" date="2012-10" db="EMBL/GenBank/DDBJ databases">
        <authorList>
            <person name="Zafar N."/>
            <person name="Inman J."/>
            <person name="Hall N."/>
            <person name="Lorenzi H."/>
            <person name="Caler E."/>
        </authorList>
    </citation>
    <scope>NUCLEOTIDE SEQUENCE [LARGE SCALE GENOMIC DNA]</scope>
    <source>
        <strain evidence="3 4">IP1</strain>
    </source>
</reference>
<dbReference type="Proteomes" id="UP000014680">
    <property type="component" value="Unassembled WGS sequence"/>
</dbReference>
<organism evidence="3 4">
    <name type="scientific">Entamoeba invadens IP1</name>
    <dbReference type="NCBI Taxonomy" id="370355"/>
    <lineage>
        <taxon>Eukaryota</taxon>
        <taxon>Amoebozoa</taxon>
        <taxon>Evosea</taxon>
        <taxon>Archamoebae</taxon>
        <taxon>Mastigamoebida</taxon>
        <taxon>Entamoebidae</taxon>
        <taxon>Entamoeba</taxon>
    </lineage>
</organism>
<evidence type="ECO:0000313" key="3">
    <source>
        <dbReference type="EMBL" id="ELP86939.1"/>
    </source>
</evidence>
<sequence>MAFFNSLVNMGSSLFFELNNLAYSISIAVLFQLLFFTTVMLFGICVIFITSVSYLFSESYYIILLIYGFFLSVILLYRYFLFSVEYFSKTLEQYSIWKMKLVPENRKNASAALVRLIRSYKLPQMNGVISVIARIVLVITDNFNLLIFNIAFVVILTAIITKAFYTTILINTIGYTYLLFGWVSLTFYFVAVIVVDFIFEVIKTYKEKGKVNWLRVVPLCLPCSFVFWFFGKVLDHPKRIKPIFRVVVLWVVTFMLVAFVLVFLFSLIMVTVDSAKYNTTMVCYWLLFIIAMITGLIPATEDLKIQQKEDKKEQEEYIVLMNQDEDLDFVMGVEKPPEEYIPTSYFDVFEQVRQRICGFEFKHSAFLVEVFCGILLLLVVFETSTLSSLLKTSPSENSNLPDKNTAFAKFRTETILWGDWMNVGLKENSKGTATNYAIEYSHLCSSDAYGITPNEYSFLSYMAYHDNNIIPANTTYATIYGFLKERGWSLEYHLEADVLHYLVATNSKSGVVVVSFRGTYSLDDCVHDLQLFVESIIPSLSTTIFPMFTDQVLSWISYALSYFGSRAFPRGSLYLIDIAKDVVVKLQKEVGPQTKVVLAGHSLGGGIANIVGALVGLNSFGVSPPGIFYGRKSLGLTKQELTVTSRGIIPERDPVANSGENGGLIMRIPCYKDKVSCHDIGITVCMIGGLCNETEMSVLCQADWDEWGF</sequence>
<keyword evidence="4" id="KW-1185">Reference proteome</keyword>
<feature type="transmembrane region" description="Helical" evidence="1">
    <location>
        <begin position="21"/>
        <end position="54"/>
    </location>
</feature>
<dbReference type="VEuPathDB" id="AmoebaDB:EIN_315780"/>
<feature type="transmembrane region" description="Helical" evidence="1">
    <location>
        <begin position="60"/>
        <end position="80"/>
    </location>
</feature>
<dbReference type="EMBL" id="KB206890">
    <property type="protein sequence ID" value="ELP86939.1"/>
    <property type="molecule type" value="Genomic_DNA"/>
</dbReference>
<dbReference type="OMA" id="CNETEMS"/>
<dbReference type="RefSeq" id="XP_004253710.1">
    <property type="nucleotide sequence ID" value="XM_004253662.1"/>
</dbReference>
<dbReference type="OrthoDB" id="58570at2759"/>
<dbReference type="KEGG" id="eiv:EIN_315780"/>
<dbReference type="AlphaFoldDB" id="A0A0A1TZE6"/>
<feature type="transmembrane region" description="Helical" evidence="1">
    <location>
        <begin position="146"/>
        <end position="165"/>
    </location>
</feature>
<feature type="transmembrane region" description="Helical" evidence="1">
    <location>
        <begin position="211"/>
        <end position="231"/>
    </location>
</feature>
<gene>
    <name evidence="3" type="ORF">EIN_315780</name>
</gene>
<dbReference type="SUPFAM" id="SSF53474">
    <property type="entry name" value="alpha/beta-Hydrolases"/>
    <property type="match status" value="1"/>
</dbReference>
<keyword evidence="1" id="KW-0472">Membrane</keyword>
<evidence type="ECO:0000259" key="2">
    <source>
        <dbReference type="Pfam" id="PF01764"/>
    </source>
</evidence>
<dbReference type="GeneID" id="14885897"/>
<keyword evidence="1" id="KW-1133">Transmembrane helix</keyword>
<feature type="transmembrane region" description="Helical" evidence="1">
    <location>
        <begin position="177"/>
        <end position="199"/>
    </location>
</feature>
<accession>A0A0A1TZE6</accession>
<keyword evidence="1" id="KW-0812">Transmembrane</keyword>
<dbReference type="Pfam" id="PF01764">
    <property type="entry name" value="Lipase_3"/>
    <property type="match status" value="1"/>
</dbReference>
<evidence type="ECO:0000256" key="1">
    <source>
        <dbReference type="SAM" id="Phobius"/>
    </source>
</evidence>
<protein>
    <recommendedName>
        <fullName evidence="2">Fungal lipase-type domain-containing protein</fullName>
    </recommendedName>
</protein>
<dbReference type="InterPro" id="IPR002921">
    <property type="entry name" value="Fungal_lipase-type"/>
</dbReference>
<feature type="domain" description="Fungal lipase-type" evidence="2">
    <location>
        <begin position="513"/>
        <end position="615"/>
    </location>
</feature>
<feature type="transmembrane region" description="Helical" evidence="1">
    <location>
        <begin position="282"/>
        <end position="299"/>
    </location>
</feature>
<evidence type="ECO:0000313" key="4">
    <source>
        <dbReference type="Proteomes" id="UP000014680"/>
    </source>
</evidence>
<dbReference type="InterPro" id="IPR029058">
    <property type="entry name" value="AB_hydrolase_fold"/>
</dbReference>
<dbReference type="Gene3D" id="3.40.50.1820">
    <property type="entry name" value="alpha/beta hydrolase"/>
    <property type="match status" value="1"/>
</dbReference>
<feature type="transmembrane region" description="Helical" evidence="1">
    <location>
        <begin position="243"/>
        <end position="270"/>
    </location>
</feature>
<name>A0A0A1TZE6_ENTIV</name>
<proteinExistence type="predicted"/>
<dbReference type="GO" id="GO:0006629">
    <property type="term" value="P:lipid metabolic process"/>
    <property type="evidence" value="ECO:0007669"/>
    <property type="project" value="InterPro"/>
</dbReference>